<dbReference type="STRING" id="79200.A0A175YGT1"/>
<dbReference type="PANTHER" id="PTHR34188">
    <property type="entry name" value="OS01G0299500 PROTEIN"/>
    <property type="match status" value="1"/>
</dbReference>
<name>A0A175YGT1_DAUCS</name>
<feature type="compositionally biased region" description="Basic residues" evidence="1">
    <location>
        <begin position="88"/>
        <end position="100"/>
    </location>
</feature>
<evidence type="ECO:0000313" key="3">
    <source>
        <dbReference type="EMBL" id="WOH15835.1"/>
    </source>
</evidence>
<evidence type="ECO:0000313" key="4">
    <source>
        <dbReference type="Proteomes" id="UP000077755"/>
    </source>
</evidence>
<dbReference type="EMBL" id="LNRQ01000009">
    <property type="protein sequence ID" value="KZM82886.1"/>
    <property type="molecule type" value="Genomic_DNA"/>
</dbReference>
<keyword evidence="4" id="KW-1185">Reference proteome</keyword>
<dbReference type="PANTHER" id="PTHR34188:SF5">
    <property type="entry name" value="OS05G0131900 PROTEIN"/>
    <property type="match status" value="1"/>
</dbReference>
<proteinExistence type="predicted"/>
<feature type="region of interest" description="Disordered" evidence="1">
    <location>
        <begin position="75"/>
        <end position="106"/>
    </location>
</feature>
<dbReference type="Gramene" id="KZM82886">
    <property type="protein sequence ID" value="KZM82886"/>
    <property type="gene ID" value="DCAR_030455"/>
</dbReference>
<accession>A0A175YGT1</accession>
<evidence type="ECO:0000313" key="2">
    <source>
        <dbReference type="EMBL" id="KZM82886.1"/>
    </source>
</evidence>
<organism evidence="2">
    <name type="scientific">Daucus carota subsp. sativus</name>
    <name type="common">Carrot</name>
    <dbReference type="NCBI Taxonomy" id="79200"/>
    <lineage>
        <taxon>Eukaryota</taxon>
        <taxon>Viridiplantae</taxon>
        <taxon>Streptophyta</taxon>
        <taxon>Embryophyta</taxon>
        <taxon>Tracheophyta</taxon>
        <taxon>Spermatophyta</taxon>
        <taxon>Magnoliopsida</taxon>
        <taxon>eudicotyledons</taxon>
        <taxon>Gunneridae</taxon>
        <taxon>Pentapetalae</taxon>
        <taxon>asterids</taxon>
        <taxon>campanulids</taxon>
        <taxon>Apiales</taxon>
        <taxon>Apiaceae</taxon>
        <taxon>Apioideae</taxon>
        <taxon>Scandiceae</taxon>
        <taxon>Daucinae</taxon>
        <taxon>Daucus</taxon>
        <taxon>Daucus sect. Daucus</taxon>
    </lineage>
</organism>
<dbReference type="AlphaFoldDB" id="A0A175YGT1"/>
<protein>
    <submittedName>
        <fullName evidence="2">Uncharacterized protein</fullName>
    </submittedName>
</protein>
<gene>
    <name evidence="2" type="ORF">DCAR_030455</name>
    <name evidence="3" type="ORF">DCAR_0935381</name>
</gene>
<dbReference type="EMBL" id="CP093351">
    <property type="protein sequence ID" value="WOH15835.1"/>
    <property type="molecule type" value="Genomic_DNA"/>
</dbReference>
<reference evidence="2" key="1">
    <citation type="journal article" date="2016" name="Nat. Genet.">
        <title>A high-quality carrot genome assembly provides new insights into carotenoid accumulation and asterid genome evolution.</title>
        <authorList>
            <person name="Iorizzo M."/>
            <person name="Ellison S."/>
            <person name="Senalik D."/>
            <person name="Zeng P."/>
            <person name="Satapoomin P."/>
            <person name="Huang J."/>
            <person name="Bowman M."/>
            <person name="Iovene M."/>
            <person name="Sanseverino W."/>
            <person name="Cavagnaro P."/>
            <person name="Yildiz M."/>
            <person name="Macko-Podgorni A."/>
            <person name="Moranska E."/>
            <person name="Grzebelus E."/>
            <person name="Grzebelus D."/>
            <person name="Ashrafi H."/>
            <person name="Zheng Z."/>
            <person name="Cheng S."/>
            <person name="Spooner D."/>
            <person name="Van Deynze A."/>
            <person name="Simon P."/>
        </authorList>
    </citation>
    <scope>NUCLEOTIDE SEQUENCE [LARGE SCALE GENOMIC DNA]</scope>
    <source>
        <tissue evidence="2">Leaf</tissue>
    </source>
</reference>
<evidence type="ECO:0000256" key="1">
    <source>
        <dbReference type="SAM" id="MobiDB-lite"/>
    </source>
</evidence>
<dbReference type="Proteomes" id="UP000077755">
    <property type="component" value="Chromosome 9"/>
</dbReference>
<reference evidence="3" key="2">
    <citation type="submission" date="2022-03" db="EMBL/GenBank/DDBJ databases">
        <title>Draft title - Genomic analysis of global carrot germplasm unveils the trajectory of domestication and the origin of high carotenoid orange carrot.</title>
        <authorList>
            <person name="Iorizzo M."/>
            <person name="Ellison S."/>
            <person name="Senalik D."/>
            <person name="Macko-Podgorni A."/>
            <person name="Grzebelus D."/>
            <person name="Bostan H."/>
            <person name="Rolling W."/>
            <person name="Curaba J."/>
            <person name="Simon P."/>
        </authorList>
    </citation>
    <scope>NUCLEOTIDE SEQUENCE</scope>
    <source>
        <tissue evidence="3">Leaf</tissue>
    </source>
</reference>
<sequence length="247" mass="27496">MEKEIDLEAGVILSEGLRGTDTISGATLARTFLFCKGFDNAERTIKVEVGLCLSDTNAASAEKVKSPLDVKTEGEEAANVAESQVGKEKRKVSSAKKSSKPPRPPQGLILYASDHKLVKEIAELAILKKARKERKSSVGQMLSLEFLYSFPVMSLEALAMAGADCRNFTINLEEYEKHPPPYLLTRSKKRKYHTRSFHTLSNVDDERAKSRKRFVGFSSFAKFVKKIVGRISRFFSKNGSSTRVLPM</sequence>